<reference evidence="1" key="1">
    <citation type="submission" date="2019-10" db="EMBL/GenBank/DDBJ databases">
        <title>Metagenomic sequencing of thiosulfate-disproportionating enrichment culture.</title>
        <authorList>
            <person name="Umezawa K."/>
            <person name="Kojima H."/>
            <person name="Fukui M."/>
        </authorList>
    </citation>
    <scope>NUCLEOTIDE SEQUENCE</scope>
    <source>
        <strain evidence="1">45J</strain>
    </source>
</reference>
<dbReference type="EMBL" id="BLAB01000001">
    <property type="protein sequence ID" value="GER94092.1"/>
    <property type="molecule type" value="Genomic_DNA"/>
</dbReference>
<name>A0A5J4L4B0_9ZZZZ</name>
<protein>
    <submittedName>
        <fullName evidence="1">Uncharacterized protein</fullName>
    </submittedName>
</protein>
<dbReference type="AlphaFoldDB" id="A0A5J4L4B0"/>
<gene>
    <name evidence="1" type="ORF">A45J_1850</name>
</gene>
<evidence type="ECO:0000313" key="1">
    <source>
        <dbReference type="EMBL" id="GER94092.1"/>
    </source>
</evidence>
<organism evidence="1">
    <name type="scientific">hot springs metagenome</name>
    <dbReference type="NCBI Taxonomy" id="433727"/>
    <lineage>
        <taxon>unclassified sequences</taxon>
        <taxon>metagenomes</taxon>
        <taxon>ecological metagenomes</taxon>
    </lineage>
</organism>
<proteinExistence type="predicted"/>
<accession>A0A5J4L4B0</accession>
<comment type="caution">
    <text evidence="1">The sequence shown here is derived from an EMBL/GenBank/DDBJ whole genome shotgun (WGS) entry which is preliminary data.</text>
</comment>
<sequence>MWDIKEEDCKEMRSSSKFHLNHVGYKGQADWEKSKRGIAFHLNHVGYKETTF</sequence>